<organism evidence="1">
    <name type="scientific">marine metagenome</name>
    <dbReference type="NCBI Taxonomy" id="408172"/>
    <lineage>
        <taxon>unclassified sequences</taxon>
        <taxon>metagenomes</taxon>
        <taxon>ecological metagenomes</taxon>
    </lineage>
</organism>
<accession>A0A382QD85</accession>
<dbReference type="EMBL" id="UINC01113375">
    <property type="protein sequence ID" value="SVC82940.1"/>
    <property type="molecule type" value="Genomic_DNA"/>
</dbReference>
<sequence>MATVGTGKYTYDIIENWGKLPAGDTF</sequence>
<dbReference type="AlphaFoldDB" id="A0A382QD85"/>
<reference evidence="1" key="1">
    <citation type="submission" date="2018-05" db="EMBL/GenBank/DDBJ databases">
        <authorList>
            <person name="Lanie J.A."/>
            <person name="Ng W.-L."/>
            <person name="Kazmierczak K.M."/>
            <person name="Andrzejewski T.M."/>
            <person name="Davidsen T.M."/>
            <person name="Wayne K.J."/>
            <person name="Tettelin H."/>
            <person name="Glass J.I."/>
            <person name="Rusch D."/>
            <person name="Podicherti R."/>
            <person name="Tsui H.-C.T."/>
            <person name="Winkler M.E."/>
        </authorList>
    </citation>
    <scope>NUCLEOTIDE SEQUENCE</scope>
</reference>
<gene>
    <name evidence="1" type="ORF">METZ01_LOCUS335794</name>
</gene>
<name>A0A382QD85_9ZZZZ</name>
<feature type="non-terminal residue" evidence="1">
    <location>
        <position position="26"/>
    </location>
</feature>
<evidence type="ECO:0000313" key="1">
    <source>
        <dbReference type="EMBL" id="SVC82940.1"/>
    </source>
</evidence>
<protein>
    <submittedName>
        <fullName evidence="1">Uncharacterized protein</fullName>
    </submittedName>
</protein>
<proteinExistence type="predicted"/>